<keyword evidence="3" id="KW-0479">Metal-binding</keyword>
<keyword evidence="2 5" id="KW-0561">Oxygen transport</keyword>
<reference evidence="8" key="1">
    <citation type="journal article" date="2019" name="Int. J. Syst. Evol. Microbiol.">
        <title>The Global Catalogue of Microorganisms (GCM) 10K type strain sequencing project: providing services to taxonomists for standard genome sequencing and annotation.</title>
        <authorList>
            <consortium name="The Broad Institute Genomics Platform"/>
            <consortium name="The Broad Institute Genome Sequencing Center for Infectious Disease"/>
            <person name="Wu L."/>
            <person name="Ma J."/>
        </authorList>
    </citation>
    <scope>NUCLEOTIDE SEQUENCE [LARGE SCALE GENOMIC DNA]</scope>
    <source>
        <strain evidence="8">KCTC 42805</strain>
    </source>
</reference>
<accession>A0ABW5MCV9</accession>
<proteinExistence type="inferred from homology"/>
<evidence type="ECO:0000256" key="5">
    <source>
        <dbReference type="RuleBase" id="RU000356"/>
    </source>
</evidence>
<comment type="caution">
    <text evidence="7">The sequence shown here is derived from an EMBL/GenBank/DDBJ whole genome shotgun (WGS) entry which is preliminary data.</text>
</comment>
<dbReference type="SUPFAM" id="SSF46458">
    <property type="entry name" value="Globin-like"/>
    <property type="match status" value="1"/>
</dbReference>
<protein>
    <submittedName>
        <fullName evidence="7">Globin domain-containing protein</fullName>
    </submittedName>
</protein>
<dbReference type="InterPro" id="IPR000971">
    <property type="entry name" value="Globin"/>
</dbReference>
<dbReference type="InterPro" id="IPR009050">
    <property type="entry name" value="Globin-like_sf"/>
</dbReference>
<organism evidence="7 8">
    <name type="scientific">Spirosoma soli</name>
    <dbReference type="NCBI Taxonomy" id="1770529"/>
    <lineage>
        <taxon>Bacteria</taxon>
        <taxon>Pseudomonadati</taxon>
        <taxon>Bacteroidota</taxon>
        <taxon>Cytophagia</taxon>
        <taxon>Cytophagales</taxon>
        <taxon>Cytophagaceae</taxon>
        <taxon>Spirosoma</taxon>
    </lineage>
</organism>
<keyword evidence="5" id="KW-0813">Transport</keyword>
<dbReference type="RefSeq" id="WP_381527955.1">
    <property type="nucleotide sequence ID" value="NZ_JBHULN010000027.1"/>
</dbReference>
<dbReference type="PROSITE" id="PS01033">
    <property type="entry name" value="GLOBIN"/>
    <property type="match status" value="1"/>
</dbReference>
<evidence type="ECO:0000256" key="1">
    <source>
        <dbReference type="ARBA" id="ARBA00022617"/>
    </source>
</evidence>
<evidence type="ECO:0000259" key="6">
    <source>
        <dbReference type="PROSITE" id="PS01033"/>
    </source>
</evidence>
<comment type="similarity">
    <text evidence="5">Belongs to the globin family.</text>
</comment>
<keyword evidence="1 5" id="KW-0349">Heme</keyword>
<dbReference type="Gene3D" id="1.10.490.10">
    <property type="entry name" value="Globins"/>
    <property type="match status" value="1"/>
</dbReference>
<evidence type="ECO:0000313" key="7">
    <source>
        <dbReference type="EMBL" id="MFD2574346.1"/>
    </source>
</evidence>
<keyword evidence="8" id="KW-1185">Reference proteome</keyword>
<dbReference type="Proteomes" id="UP001597469">
    <property type="component" value="Unassembled WGS sequence"/>
</dbReference>
<feature type="domain" description="Globin" evidence="6">
    <location>
        <begin position="1"/>
        <end position="134"/>
    </location>
</feature>
<dbReference type="PANTHER" id="PTHR43396:SF3">
    <property type="entry name" value="FLAVOHEMOPROTEIN"/>
    <property type="match status" value="1"/>
</dbReference>
<dbReference type="Pfam" id="PF00042">
    <property type="entry name" value="Globin"/>
    <property type="match status" value="1"/>
</dbReference>
<gene>
    <name evidence="7" type="ORF">ACFSUS_27170</name>
</gene>
<evidence type="ECO:0000256" key="4">
    <source>
        <dbReference type="ARBA" id="ARBA00023004"/>
    </source>
</evidence>
<sequence>MTALQIQLIKKTWRLLRAVDPQLLGDVFYKRLFLKHPSVRSLFKGPMDSQYQKFVDMLSFIVARIDQPESLQTEVADMAKRHEGYGVKPSHYQPVGEALLWTLEQGLGKEWNEEVEQAWQACYQSLTQAMLEKA</sequence>
<evidence type="ECO:0000256" key="3">
    <source>
        <dbReference type="ARBA" id="ARBA00022723"/>
    </source>
</evidence>
<dbReference type="EMBL" id="JBHULN010000027">
    <property type="protein sequence ID" value="MFD2574346.1"/>
    <property type="molecule type" value="Genomic_DNA"/>
</dbReference>
<keyword evidence="4" id="KW-0408">Iron</keyword>
<dbReference type="PANTHER" id="PTHR43396">
    <property type="entry name" value="FLAVOHEMOPROTEIN"/>
    <property type="match status" value="1"/>
</dbReference>
<evidence type="ECO:0000313" key="8">
    <source>
        <dbReference type="Proteomes" id="UP001597469"/>
    </source>
</evidence>
<evidence type="ECO:0000256" key="2">
    <source>
        <dbReference type="ARBA" id="ARBA00022621"/>
    </source>
</evidence>
<dbReference type="InterPro" id="IPR012292">
    <property type="entry name" value="Globin/Proto"/>
</dbReference>
<name>A0ABW5MCV9_9BACT</name>